<accession>A0AAW8RUU4</accession>
<organism evidence="1 2">
    <name type="scientific">Enterococcus avium</name>
    <name type="common">Streptococcus avium</name>
    <dbReference type="NCBI Taxonomy" id="33945"/>
    <lineage>
        <taxon>Bacteria</taxon>
        <taxon>Bacillati</taxon>
        <taxon>Bacillota</taxon>
        <taxon>Bacilli</taxon>
        <taxon>Lactobacillales</taxon>
        <taxon>Enterococcaceae</taxon>
        <taxon>Enterococcus</taxon>
    </lineage>
</organism>
<evidence type="ECO:0008006" key="3">
    <source>
        <dbReference type="Google" id="ProtNLM"/>
    </source>
</evidence>
<sequence>MDDKRFIKQCENRLRYKQIRELLKKIDEYLVENNLTQTLINKVYLDLDELQTQLAVDYFQNTHSKEDGE</sequence>
<comment type="caution">
    <text evidence="1">The sequence shown here is derived from an EMBL/GenBank/DDBJ whole genome shotgun (WGS) entry which is preliminary data.</text>
</comment>
<dbReference type="RefSeq" id="WP_028020905.1">
    <property type="nucleotide sequence ID" value="NZ_CABGUH010000085.1"/>
</dbReference>
<reference evidence="1" key="1">
    <citation type="submission" date="2023-03" db="EMBL/GenBank/DDBJ databases">
        <authorList>
            <person name="Shen W."/>
            <person name="Cai J."/>
        </authorList>
    </citation>
    <scope>NUCLEOTIDE SEQUENCE</scope>
    <source>
        <strain evidence="1">P33-2</strain>
    </source>
</reference>
<name>A0AAW8RUU4_ENTAV</name>
<gene>
    <name evidence="1" type="ORF">P7D43_14660</name>
</gene>
<protein>
    <recommendedName>
        <fullName evidence="3">Fur-regulated basic protein FbpA</fullName>
    </recommendedName>
</protein>
<dbReference type="GeneID" id="69567799"/>
<dbReference type="Proteomes" id="UP001260773">
    <property type="component" value="Unassembled WGS sequence"/>
</dbReference>
<evidence type="ECO:0000313" key="2">
    <source>
        <dbReference type="Proteomes" id="UP001260773"/>
    </source>
</evidence>
<evidence type="ECO:0000313" key="1">
    <source>
        <dbReference type="EMBL" id="MDT2403613.1"/>
    </source>
</evidence>
<dbReference type="AlphaFoldDB" id="A0AAW8RUU4"/>
<proteinExistence type="predicted"/>
<dbReference type="EMBL" id="JARPWH010000058">
    <property type="protein sequence ID" value="MDT2403613.1"/>
    <property type="molecule type" value="Genomic_DNA"/>
</dbReference>